<gene>
    <name evidence="6" type="primary">glgA</name>
    <name evidence="6" type="ORF">STH12_02229</name>
</gene>
<reference evidence="7" key="1">
    <citation type="submission" date="2017-03" db="EMBL/GenBank/DDBJ databases">
        <title>Full genome sequence of a non-lethal Shewanella isolate that potentiates virulence of Vibio parahaemolyticus causing acute hepatopancreatic necrosis disease (AHPND) in shrimp.</title>
        <authorList>
            <person name="Prachumwat A."/>
            <person name="Sritunyalucksana K."/>
        </authorList>
    </citation>
    <scope>NUCLEOTIDE SEQUENCE [LARGE SCALE GENOMIC DNA]</scope>
    <source>
        <strain evidence="7">TH2012</strain>
    </source>
</reference>
<feature type="domain" description="Starch synthase catalytic" evidence="5">
    <location>
        <begin position="9"/>
        <end position="268"/>
    </location>
</feature>
<dbReference type="PANTHER" id="PTHR45825:SF11">
    <property type="entry name" value="ALPHA AMYLASE DOMAIN-CONTAINING PROTEIN"/>
    <property type="match status" value="1"/>
</dbReference>
<evidence type="ECO:0000259" key="5">
    <source>
        <dbReference type="Pfam" id="PF08323"/>
    </source>
</evidence>
<keyword evidence="7" id="KW-1185">Reference proteome</keyword>
<sequence length="556" mass="60515">MQQAEPLSVLMLAAEHGALKGAKVGGMADVIAGIVPALASIGVTVNVVMPGYGFLTQSLGLGELCRFAVPFRHGMEEIALYQHLDADTGATLYLLEHPLWRSSPGRLYVTSADGRPFADDADRFALFGLAVAEALTLGLIPLPQRLHLHDWHQGFFALLRAVDSKYQSLKATPLVLSIHNLALQGTRPLEQESSSLAAWYPWLGLGQHSAPAWGRDPRFGHCFNPLRAAINSADMLHLVSPHYCSEVLQPSDPVTGFVGGEGLEGDLQRLSDEGRLVGILNGCEYPQLPAAGCTEPDAVVAAILAALGRAQGSAQASAGPVMAVDFLAGIRLQEMQLAWLSNKRPDQFADNQLDKCADKSQQPFLLTSVGRLTEQKVGLLRLHLHGKSVLESLLDSLRHFDERARFILLGSGDVSIAREFQAISARNDNFIFINHFDLELSAALYRAGSLFLMPSSFEPCGISQMLAMREGQPCLVSSVGGLVDTVKHGENGWRFDGQTPQVQAARLLETFAALLEQYGSADWQRVVDGARDSRFSWDAAAADYRERLYRPLHTYV</sequence>
<evidence type="ECO:0000313" key="7">
    <source>
        <dbReference type="Proteomes" id="UP000278437"/>
    </source>
</evidence>
<dbReference type="Pfam" id="PF13692">
    <property type="entry name" value="Glyco_trans_1_4"/>
    <property type="match status" value="1"/>
</dbReference>
<dbReference type="InterPro" id="IPR013534">
    <property type="entry name" value="Starch_synth_cat_dom"/>
</dbReference>
<evidence type="ECO:0000256" key="2">
    <source>
        <dbReference type="ARBA" id="ARBA00012588"/>
    </source>
</evidence>
<protein>
    <recommendedName>
        <fullName evidence="2">starch synthase</fullName>
        <ecNumber evidence="2">2.4.1.21</ecNumber>
    </recommendedName>
</protein>
<dbReference type="Proteomes" id="UP000278437">
    <property type="component" value="Chromosome"/>
</dbReference>
<comment type="catalytic activity">
    <reaction evidence="1">
        <text>[(1-&gt;4)-alpha-D-glucosyl](n) + ADP-alpha-D-glucose = [(1-&gt;4)-alpha-D-glucosyl](n+1) + ADP + H(+)</text>
        <dbReference type="Rhea" id="RHEA:18189"/>
        <dbReference type="Rhea" id="RHEA-COMP:9584"/>
        <dbReference type="Rhea" id="RHEA-COMP:9587"/>
        <dbReference type="ChEBI" id="CHEBI:15378"/>
        <dbReference type="ChEBI" id="CHEBI:15444"/>
        <dbReference type="ChEBI" id="CHEBI:57498"/>
        <dbReference type="ChEBI" id="CHEBI:456216"/>
        <dbReference type="EC" id="2.4.1.21"/>
    </reaction>
</comment>
<evidence type="ECO:0000256" key="4">
    <source>
        <dbReference type="ARBA" id="ARBA00022679"/>
    </source>
</evidence>
<dbReference type="SUPFAM" id="SSF53756">
    <property type="entry name" value="UDP-Glycosyltransferase/glycogen phosphorylase"/>
    <property type="match status" value="1"/>
</dbReference>
<proteinExistence type="predicted"/>
<evidence type="ECO:0000256" key="1">
    <source>
        <dbReference type="ARBA" id="ARBA00001478"/>
    </source>
</evidence>
<dbReference type="GO" id="GO:0009011">
    <property type="term" value="F:alpha-1,4-glucan glucosyltransferase (ADP-glucose donor) activity"/>
    <property type="evidence" value="ECO:0007669"/>
    <property type="project" value="UniProtKB-EC"/>
</dbReference>
<accession>A0ABM7DNX7</accession>
<dbReference type="EC" id="2.4.1.21" evidence="2"/>
<dbReference type="EMBL" id="CP020373">
    <property type="protein sequence ID" value="AZQ11315.1"/>
    <property type="molecule type" value="Genomic_DNA"/>
</dbReference>
<evidence type="ECO:0000313" key="6">
    <source>
        <dbReference type="EMBL" id="AZQ11315.1"/>
    </source>
</evidence>
<organism evidence="6 7">
    <name type="scientific">Shewanella khirikhana</name>
    <dbReference type="NCBI Taxonomy" id="1965282"/>
    <lineage>
        <taxon>Bacteria</taxon>
        <taxon>Pseudomonadati</taxon>
        <taxon>Pseudomonadota</taxon>
        <taxon>Gammaproteobacteria</taxon>
        <taxon>Alteromonadales</taxon>
        <taxon>Shewanellaceae</taxon>
        <taxon>Shewanella</taxon>
    </lineage>
</organism>
<evidence type="ECO:0000256" key="3">
    <source>
        <dbReference type="ARBA" id="ARBA00022676"/>
    </source>
</evidence>
<dbReference type="Pfam" id="PF08323">
    <property type="entry name" value="Glyco_transf_5"/>
    <property type="match status" value="1"/>
</dbReference>
<dbReference type="PANTHER" id="PTHR45825">
    <property type="entry name" value="GRANULE-BOUND STARCH SYNTHASE 1, CHLOROPLASTIC/AMYLOPLASTIC"/>
    <property type="match status" value="1"/>
</dbReference>
<keyword evidence="4 6" id="KW-0808">Transferase</keyword>
<name>A0ABM7DNX7_9GAMM</name>
<dbReference type="Gene3D" id="3.40.50.2000">
    <property type="entry name" value="Glycogen Phosphorylase B"/>
    <property type="match status" value="3"/>
</dbReference>
<keyword evidence="3 6" id="KW-0328">Glycosyltransferase</keyword>